<protein>
    <submittedName>
        <fullName evidence="3">Uncharacterized protein</fullName>
    </submittedName>
</protein>
<reference evidence="3 4" key="1">
    <citation type="journal article" date="2016" name="Nat. Commun.">
        <title>Thousands of microbial genomes shed light on interconnected biogeochemical processes in an aquifer system.</title>
        <authorList>
            <person name="Anantharaman K."/>
            <person name="Brown C.T."/>
            <person name="Hug L.A."/>
            <person name="Sharon I."/>
            <person name="Castelle C.J."/>
            <person name="Probst A.J."/>
            <person name="Thomas B.C."/>
            <person name="Singh A."/>
            <person name="Wilkins M.J."/>
            <person name="Karaoz U."/>
            <person name="Brodie E.L."/>
            <person name="Williams K.H."/>
            <person name="Hubbard S.S."/>
            <person name="Banfield J.F."/>
        </authorList>
    </citation>
    <scope>NUCLEOTIDE SEQUENCE [LARGE SCALE GENOMIC DNA]</scope>
</reference>
<sequence length="187" mass="19365">MKKISRFATLLILAAFFNVPSLASAQSCTSEGGPCSFGGRTGVCLNNGEGDFYCNVAGSTTNGVQSIPGTSASGVNPATSGIQQTPSSGGGININVIKPYSDSIINIINSILVPVLMAIAFIVFLWGVFKYFIWGADNETERATGRQFILWGIIGFVVILSVWGLVAIVGGAVGLQLGGSAPKPPTF</sequence>
<gene>
    <name evidence="3" type="ORF">A3A36_00940</name>
</gene>
<dbReference type="AlphaFoldDB" id="A0A1F6EWP0"/>
<keyword evidence="1" id="KW-0812">Transmembrane</keyword>
<dbReference type="PROSITE" id="PS51257">
    <property type="entry name" value="PROKAR_LIPOPROTEIN"/>
    <property type="match status" value="1"/>
</dbReference>
<dbReference type="EMBL" id="MFLW01000026">
    <property type="protein sequence ID" value="OGG78020.1"/>
    <property type="molecule type" value="Genomic_DNA"/>
</dbReference>
<dbReference type="InterPro" id="IPR043993">
    <property type="entry name" value="T4SS_pilin"/>
</dbReference>
<evidence type="ECO:0000256" key="1">
    <source>
        <dbReference type="SAM" id="Phobius"/>
    </source>
</evidence>
<keyword evidence="1" id="KW-1133">Transmembrane helix</keyword>
<dbReference type="Pfam" id="PF18895">
    <property type="entry name" value="T4SS_pilin"/>
    <property type="match status" value="1"/>
</dbReference>
<name>A0A1F6EWP0_9BACT</name>
<feature type="chain" id="PRO_5009524270" evidence="2">
    <location>
        <begin position="26"/>
        <end position="187"/>
    </location>
</feature>
<feature type="transmembrane region" description="Helical" evidence="1">
    <location>
        <begin position="111"/>
        <end position="136"/>
    </location>
</feature>
<keyword evidence="1" id="KW-0472">Membrane</keyword>
<dbReference type="Proteomes" id="UP000178811">
    <property type="component" value="Unassembled WGS sequence"/>
</dbReference>
<evidence type="ECO:0000313" key="3">
    <source>
        <dbReference type="EMBL" id="OGG78020.1"/>
    </source>
</evidence>
<proteinExistence type="predicted"/>
<keyword evidence="2" id="KW-0732">Signal</keyword>
<accession>A0A1F6EWP0</accession>
<feature type="transmembrane region" description="Helical" evidence="1">
    <location>
        <begin position="148"/>
        <end position="175"/>
    </location>
</feature>
<evidence type="ECO:0000256" key="2">
    <source>
        <dbReference type="SAM" id="SignalP"/>
    </source>
</evidence>
<evidence type="ECO:0000313" key="4">
    <source>
        <dbReference type="Proteomes" id="UP000178811"/>
    </source>
</evidence>
<comment type="caution">
    <text evidence="3">The sequence shown here is derived from an EMBL/GenBank/DDBJ whole genome shotgun (WGS) entry which is preliminary data.</text>
</comment>
<organism evidence="3 4">
    <name type="scientific">Candidatus Kaiserbacteria bacterium RIFCSPLOWO2_01_FULL_52_12b</name>
    <dbReference type="NCBI Taxonomy" id="1798509"/>
    <lineage>
        <taxon>Bacteria</taxon>
        <taxon>Candidatus Kaiseribacteriota</taxon>
    </lineage>
</organism>
<feature type="signal peptide" evidence="2">
    <location>
        <begin position="1"/>
        <end position="25"/>
    </location>
</feature>